<dbReference type="Proteomes" id="UP001234297">
    <property type="component" value="Chromosome 1"/>
</dbReference>
<sequence>MGLGLLEKGGRRSWFCWKRAGRLGLVSVEEKEEGIGGFKGAGRLGRVRLGWAGHWGDGELGRRFRRRVWFGIWRLGLMKMGLRDDLGYRRLGFGYESEARG</sequence>
<protein>
    <submittedName>
        <fullName evidence="1">Uncharacterized protein</fullName>
    </submittedName>
</protein>
<reference evidence="1 2" key="1">
    <citation type="journal article" date="2022" name="Hortic Res">
        <title>A haplotype resolved chromosomal level avocado genome allows analysis of novel avocado genes.</title>
        <authorList>
            <person name="Nath O."/>
            <person name="Fletcher S.J."/>
            <person name="Hayward A."/>
            <person name="Shaw L.M."/>
            <person name="Masouleh A.K."/>
            <person name="Furtado A."/>
            <person name="Henry R.J."/>
            <person name="Mitter N."/>
        </authorList>
    </citation>
    <scope>NUCLEOTIDE SEQUENCE [LARGE SCALE GENOMIC DNA]</scope>
    <source>
        <strain evidence="2">cv. Hass</strain>
    </source>
</reference>
<dbReference type="EMBL" id="CM056809">
    <property type="protein sequence ID" value="KAJ8649743.1"/>
    <property type="molecule type" value="Genomic_DNA"/>
</dbReference>
<evidence type="ECO:0000313" key="2">
    <source>
        <dbReference type="Proteomes" id="UP001234297"/>
    </source>
</evidence>
<name>A0ACC2MW51_PERAE</name>
<evidence type="ECO:0000313" key="1">
    <source>
        <dbReference type="EMBL" id="KAJ8649743.1"/>
    </source>
</evidence>
<keyword evidence="2" id="KW-1185">Reference proteome</keyword>
<proteinExistence type="predicted"/>
<comment type="caution">
    <text evidence="1">The sequence shown here is derived from an EMBL/GenBank/DDBJ whole genome shotgun (WGS) entry which is preliminary data.</text>
</comment>
<accession>A0ACC2MW51</accession>
<organism evidence="1 2">
    <name type="scientific">Persea americana</name>
    <name type="common">Avocado</name>
    <dbReference type="NCBI Taxonomy" id="3435"/>
    <lineage>
        <taxon>Eukaryota</taxon>
        <taxon>Viridiplantae</taxon>
        <taxon>Streptophyta</taxon>
        <taxon>Embryophyta</taxon>
        <taxon>Tracheophyta</taxon>
        <taxon>Spermatophyta</taxon>
        <taxon>Magnoliopsida</taxon>
        <taxon>Magnoliidae</taxon>
        <taxon>Laurales</taxon>
        <taxon>Lauraceae</taxon>
        <taxon>Persea</taxon>
    </lineage>
</organism>
<gene>
    <name evidence="1" type="ORF">MRB53_002766</name>
</gene>